<reference evidence="4 5" key="1">
    <citation type="submission" date="2018-06" db="EMBL/GenBank/DDBJ databases">
        <title>Genomic Encyclopedia of Archaeal and Bacterial Type Strains, Phase II (KMG-II): from individual species to whole genera.</title>
        <authorList>
            <person name="Goeker M."/>
        </authorList>
    </citation>
    <scope>NUCLEOTIDE SEQUENCE [LARGE SCALE GENOMIC DNA]</scope>
    <source>
        <strain evidence="4 5">DSM 27372</strain>
    </source>
</reference>
<dbReference type="PANTHER" id="PTHR32125:SF4">
    <property type="entry name" value="2-C-METHYL-D-ERYTHRITOL 4-PHOSPHATE CYTIDYLYLTRANSFERASE, CHLOROPLASTIC"/>
    <property type="match status" value="1"/>
</dbReference>
<dbReference type="EMBL" id="QKLU01000005">
    <property type="protein sequence ID" value="PYF72893.1"/>
    <property type="molecule type" value="Genomic_DNA"/>
</dbReference>
<feature type="site" description="Transition state stabilizer" evidence="3">
    <location>
        <position position="15"/>
    </location>
</feature>
<dbReference type="GO" id="GO:0050518">
    <property type="term" value="F:2-C-methyl-D-erythritol 4-phosphate cytidylyltransferase activity"/>
    <property type="evidence" value="ECO:0007669"/>
    <property type="project" value="UniProtKB-UniRule"/>
</dbReference>
<dbReference type="InterPro" id="IPR050088">
    <property type="entry name" value="IspD/TarI_cytidylyltransf_bact"/>
</dbReference>
<comment type="catalytic activity">
    <reaction evidence="3">
        <text>2-C-methyl-D-erythritol 4-phosphate + CTP + H(+) = 4-CDP-2-C-methyl-D-erythritol + diphosphate</text>
        <dbReference type="Rhea" id="RHEA:13429"/>
        <dbReference type="ChEBI" id="CHEBI:15378"/>
        <dbReference type="ChEBI" id="CHEBI:33019"/>
        <dbReference type="ChEBI" id="CHEBI:37563"/>
        <dbReference type="ChEBI" id="CHEBI:57823"/>
        <dbReference type="ChEBI" id="CHEBI:58262"/>
        <dbReference type="EC" id="2.7.7.60"/>
    </reaction>
</comment>
<dbReference type="Gene3D" id="3.90.550.10">
    <property type="entry name" value="Spore Coat Polysaccharide Biosynthesis Protein SpsA, Chain A"/>
    <property type="match status" value="1"/>
</dbReference>
<proteinExistence type="inferred from homology"/>
<keyword evidence="2 3" id="KW-0548">Nucleotidyltransferase</keyword>
<dbReference type="NCBIfam" id="NF001186">
    <property type="entry name" value="PRK00155.2-3"/>
    <property type="match status" value="1"/>
</dbReference>
<comment type="pathway">
    <text evidence="3">Isoprenoid biosynthesis; isopentenyl diphosphate biosynthesis via DXP pathway; isopentenyl diphosphate from 1-deoxy-D-xylulose 5-phosphate: step 2/6.</text>
</comment>
<feature type="site" description="Positions MEP for the nucleophilic attack" evidence="3">
    <location>
        <position position="152"/>
    </location>
</feature>
<evidence type="ECO:0000256" key="1">
    <source>
        <dbReference type="ARBA" id="ARBA00022679"/>
    </source>
</evidence>
<evidence type="ECO:0000256" key="2">
    <source>
        <dbReference type="ARBA" id="ARBA00022695"/>
    </source>
</evidence>
<dbReference type="HAMAP" id="MF_00108">
    <property type="entry name" value="IspD"/>
    <property type="match status" value="1"/>
</dbReference>
<organism evidence="4 5">
    <name type="scientific">Pedobacter nutrimenti</name>
    <dbReference type="NCBI Taxonomy" id="1241337"/>
    <lineage>
        <taxon>Bacteria</taxon>
        <taxon>Pseudomonadati</taxon>
        <taxon>Bacteroidota</taxon>
        <taxon>Sphingobacteriia</taxon>
        <taxon>Sphingobacteriales</taxon>
        <taxon>Sphingobacteriaceae</taxon>
        <taxon>Pedobacter</taxon>
    </lineage>
</organism>
<dbReference type="Proteomes" id="UP000248198">
    <property type="component" value="Unassembled WGS sequence"/>
</dbReference>
<dbReference type="OrthoDB" id="9806837at2"/>
<dbReference type="CDD" id="cd02516">
    <property type="entry name" value="CDP-ME_synthetase"/>
    <property type="match status" value="1"/>
</dbReference>
<dbReference type="RefSeq" id="WP_110832750.1">
    <property type="nucleotide sequence ID" value="NZ_QKLU01000005.1"/>
</dbReference>
<dbReference type="SUPFAM" id="SSF53448">
    <property type="entry name" value="Nucleotide-diphospho-sugar transferases"/>
    <property type="match status" value="1"/>
</dbReference>
<comment type="caution">
    <text evidence="4">The sequence shown here is derived from an EMBL/GenBank/DDBJ whole genome shotgun (WGS) entry which is preliminary data.</text>
</comment>
<evidence type="ECO:0000256" key="3">
    <source>
        <dbReference type="HAMAP-Rule" id="MF_00108"/>
    </source>
</evidence>
<dbReference type="UniPathway" id="UPA00056">
    <property type="reaction ID" value="UER00093"/>
</dbReference>
<dbReference type="NCBIfam" id="TIGR00453">
    <property type="entry name" value="ispD"/>
    <property type="match status" value="1"/>
</dbReference>
<comment type="similarity">
    <text evidence="3">Belongs to the IspD/TarI cytidylyltransferase family. IspD subfamily.</text>
</comment>
<dbReference type="PANTHER" id="PTHR32125">
    <property type="entry name" value="2-C-METHYL-D-ERYTHRITOL 4-PHOSPHATE CYTIDYLYLTRANSFERASE, CHLOROPLASTIC"/>
    <property type="match status" value="1"/>
</dbReference>
<dbReference type="FunFam" id="3.90.550.10:FF:000003">
    <property type="entry name" value="2-C-methyl-D-erythritol 4-phosphate cytidylyltransferase"/>
    <property type="match status" value="1"/>
</dbReference>
<evidence type="ECO:0000313" key="4">
    <source>
        <dbReference type="EMBL" id="PYF72893.1"/>
    </source>
</evidence>
<keyword evidence="5" id="KW-1185">Reference proteome</keyword>
<keyword evidence="3" id="KW-0414">Isoprene biosynthesis</keyword>
<dbReference type="InterPro" id="IPR029044">
    <property type="entry name" value="Nucleotide-diphossugar_trans"/>
</dbReference>
<sequence>MKYYAIIVAGGSGNRMKAALAKQFLLLQDLPILMHTLRAFHHCSLQPEILLVLNIHQHQYWEDLCVKYHFDVPHQIIKGGEQRFHSVKNGLKNIKGKGIIAVHDAVRPMVSPALIEAAFHAAEENGNAIAAIHPTDSIRIQTTGTHNEALNRDQVFLIQTPQAFHSDQLKNAYKLPYRNEYTDDASVVERAGYPIHLIEGERENIKITYPLDLEIISLLMHKKSS</sequence>
<dbReference type="InterPro" id="IPR001228">
    <property type="entry name" value="IspD"/>
</dbReference>
<comment type="function">
    <text evidence="3">Catalyzes the formation of 4-diphosphocytidyl-2-C-methyl-D-erythritol from CTP and 2-C-methyl-D-erythritol 4-phosphate (MEP).</text>
</comment>
<dbReference type="InterPro" id="IPR034683">
    <property type="entry name" value="IspD/TarI"/>
</dbReference>
<dbReference type="AlphaFoldDB" id="A0A318UBI1"/>
<feature type="site" description="Transition state stabilizer" evidence="3">
    <location>
        <position position="22"/>
    </location>
</feature>
<gene>
    <name evidence="3" type="primary">ispD</name>
    <name evidence="4" type="ORF">B0O44_105267</name>
</gene>
<keyword evidence="1 3" id="KW-0808">Transferase</keyword>
<evidence type="ECO:0000313" key="5">
    <source>
        <dbReference type="Proteomes" id="UP000248198"/>
    </source>
</evidence>
<name>A0A318UBI1_9SPHI</name>
<feature type="site" description="Positions MEP for the nucleophilic attack" evidence="3">
    <location>
        <position position="206"/>
    </location>
</feature>
<accession>A0A318UBI1</accession>
<protein>
    <recommendedName>
        <fullName evidence="3">2-C-methyl-D-erythritol 4-phosphate cytidylyltransferase</fullName>
        <ecNumber evidence="3">2.7.7.60</ecNumber>
    </recommendedName>
    <alternativeName>
        <fullName evidence="3">4-diphosphocytidyl-2C-methyl-D-erythritol synthase</fullName>
    </alternativeName>
    <alternativeName>
        <fullName evidence="3">MEP cytidylyltransferase</fullName>
        <shortName evidence="3">MCT</shortName>
    </alternativeName>
</protein>
<dbReference type="Pfam" id="PF01128">
    <property type="entry name" value="IspD"/>
    <property type="match status" value="1"/>
</dbReference>
<dbReference type="GO" id="GO:0019288">
    <property type="term" value="P:isopentenyl diphosphate biosynthetic process, methylerythritol 4-phosphate pathway"/>
    <property type="evidence" value="ECO:0007669"/>
    <property type="project" value="UniProtKB-UniRule"/>
</dbReference>
<dbReference type="EC" id="2.7.7.60" evidence="3"/>